<dbReference type="AlphaFoldDB" id="A0AAP0I7L2"/>
<reference evidence="1 2" key="1">
    <citation type="submission" date="2024-01" db="EMBL/GenBank/DDBJ databases">
        <title>Genome assemblies of Stephania.</title>
        <authorList>
            <person name="Yang L."/>
        </authorList>
    </citation>
    <scope>NUCLEOTIDE SEQUENCE [LARGE SCALE GENOMIC DNA]</scope>
    <source>
        <strain evidence="1">QJT</strain>
        <tissue evidence="1">Leaf</tissue>
    </source>
</reference>
<proteinExistence type="predicted"/>
<dbReference type="EMBL" id="JBBNAE010000007">
    <property type="protein sequence ID" value="KAK9110181.1"/>
    <property type="molecule type" value="Genomic_DNA"/>
</dbReference>
<dbReference type="Proteomes" id="UP001417504">
    <property type="component" value="Unassembled WGS sequence"/>
</dbReference>
<sequence length="66" mass="7286">MKSTIADQSVVIPITYAHGIRKQVKLGTKISETMKRKLRLGAGIVRGGGVQRVFRQLFNVGPDESF</sequence>
<evidence type="ECO:0000313" key="1">
    <source>
        <dbReference type="EMBL" id="KAK9110181.1"/>
    </source>
</evidence>
<gene>
    <name evidence="1" type="ORF">Sjap_018241</name>
</gene>
<accession>A0AAP0I7L2</accession>
<protein>
    <submittedName>
        <fullName evidence="1">Uncharacterized protein</fullName>
    </submittedName>
</protein>
<keyword evidence="2" id="KW-1185">Reference proteome</keyword>
<name>A0AAP0I7L2_9MAGN</name>
<evidence type="ECO:0000313" key="2">
    <source>
        <dbReference type="Proteomes" id="UP001417504"/>
    </source>
</evidence>
<organism evidence="1 2">
    <name type="scientific">Stephania japonica</name>
    <dbReference type="NCBI Taxonomy" id="461633"/>
    <lineage>
        <taxon>Eukaryota</taxon>
        <taxon>Viridiplantae</taxon>
        <taxon>Streptophyta</taxon>
        <taxon>Embryophyta</taxon>
        <taxon>Tracheophyta</taxon>
        <taxon>Spermatophyta</taxon>
        <taxon>Magnoliopsida</taxon>
        <taxon>Ranunculales</taxon>
        <taxon>Menispermaceae</taxon>
        <taxon>Menispermoideae</taxon>
        <taxon>Cissampelideae</taxon>
        <taxon>Stephania</taxon>
    </lineage>
</organism>
<comment type="caution">
    <text evidence="1">The sequence shown here is derived from an EMBL/GenBank/DDBJ whole genome shotgun (WGS) entry which is preliminary data.</text>
</comment>